<dbReference type="PANTHER" id="PTHR31126">
    <property type="entry name" value="TYROSINE-PROTEIN PHOSPHATASE"/>
    <property type="match status" value="1"/>
</dbReference>
<gene>
    <name evidence="3" type="ORF">DES40_1414</name>
</gene>
<dbReference type="Pfam" id="PF13350">
    <property type="entry name" value="Y_phosphatase3"/>
    <property type="match status" value="1"/>
</dbReference>
<sequence length="266" mass="29422">MSLLPLSDRLKPFTSILNFRDFGGYKTNDGAEVATGKLFRSAHLNTLSDEELAAIAALKIGLVVDLRHKPERERQPSRYPVEDEARVLTYPDPISAKGKQVAPHEAFMETRLNTAQDAHDYMMRSYSARAQDVGFKTIFKETLLHMAETGEPILVHCAAGKDRTGTLVSLIQGLLGVGGADIGDDYLLTNKAVDIDSFLEPAAKMFTKRYGREIDPEALRPMFGVNTEYLEAGTTGMGDYTTYATSVLGITPEDIDKIRKHYRTSS</sequence>
<reference evidence="3 4" key="1">
    <citation type="submission" date="2018-10" db="EMBL/GenBank/DDBJ databases">
        <title>Genomic Encyclopedia of Type Strains, Phase IV (KMG-IV): sequencing the most valuable type-strain genomes for metagenomic binning, comparative biology and taxonomic classification.</title>
        <authorList>
            <person name="Goeker M."/>
        </authorList>
    </citation>
    <scope>NUCLEOTIDE SEQUENCE [LARGE SCALE GENOMIC DNA]</scope>
    <source>
        <strain evidence="3 4">DSM 22008</strain>
    </source>
</reference>
<proteinExistence type="inferred from homology"/>
<dbReference type="RefSeq" id="WP_121099971.1">
    <property type="nucleotide sequence ID" value="NZ_RBII01000001.1"/>
</dbReference>
<dbReference type="InterPro" id="IPR016130">
    <property type="entry name" value="Tyr_Pase_AS"/>
</dbReference>
<evidence type="ECO:0000313" key="4">
    <source>
        <dbReference type="Proteomes" id="UP000282211"/>
    </source>
</evidence>
<dbReference type="InParanoid" id="A0A420WM41"/>
<evidence type="ECO:0000256" key="1">
    <source>
        <dbReference type="ARBA" id="ARBA00009580"/>
    </source>
</evidence>
<feature type="domain" description="Tyrosine specific protein phosphatases" evidence="2">
    <location>
        <begin position="133"/>
        <end position="170"/>
    </location>
</feature>
<name>A0A420WM41_9PROT</name>
<keyword evidence="4" id="KW-1185">Reference proteome</keyword>
<dbReference type="GO" id="GO:0004721">
    <property type="term" value="F:phosphoprotein phosphatase activity"/>
    <property type="evidence" value="ECO:0007669"/>
    <property type="project" value="InterPro"/>
</dbReference>
<dbReference type="SUPFAM" id="SSF52799">
    <property type="entry name" value="(Phosphotyrosine protein) phosphatases II"/>
    <property type="match status" value="1"/>
</dbReference>
<dbReference type="AlphaFoldDB" id="A0A420WM41"/>
<dbReference type="PROSITE" id="PS00383">
    <property type="entry name" value="TYR_PHOSPHATASE_1"/>
    <property type="match status" value="1"/>
</dbReference>
<comment type="similarity">
    <text evidence="1">Belongs to the protein-tyrosine phosphatase family.</text>
</comment>
<dbReference type="InterPro" id="IPR029021">
    <property type="entry name" value="Prot-tyrosine_phosphatase-like"/>
</dbReference>
<organism evidence="3 4">
    <name type="scientific">Litorimonas taeanensis</name>
    <dbReference type="NCBI Taxonomy" id="568099"/>
    <lineage>
        <taxon>Bacteria</taxon>
        <taxon>Pseudomonadati</taxon>
        <taxon>Pseudomonadota</taxon>
        <taxon>Alphaproteobacteria</taxon>
        <taxon>Maricaulales</taxon>
        <taxon>Robiginitomaculaceae</taxon>
    </lineage>
</organism>
<dbReference type="PANTHER" id="PTHR31126:SF1">
    <property type="entry name" value="TYROSINE SPECIFIC PROTEIN PHOSPHATASES DOMAIN-CONTAINING PROTEIN"/>
    <property type="match status" value="1"/>
</dbReference>
<dbReference type="InterPro" id="IPR000387">
    <property type="entry name" value="Tyr_Pase_dom"/>
</dbReference>
<accession>A0A420WM41</accession>
<evidence type="ECO:0000259" key="2">
    <source>
        <dbReference type="PROSITE" id="PS50056"/>
    </source>
</evidence>
<protein>
    <submittedName>
        <fullName evidence="3">Protein tyrosine/serine phosphatase</fullName>
    </submittedName>
</protein>
<dbReference type="PROSITE" id="PS50056">
    <property type="entry name" value="TYR_PHOSPHATASE_2"/>
    <property type="match status" value="1"/>
</dbReference>
<dbReference type="EMBL" id="RBII01000001">
    <property type="protein sequence ID" value="RKQ72077.1"/>
    <property type="molecule type" value="Genomic_DNA"/>
</dbReference>
<dbReference type="Gene3D" id="3.90.190.10">
    <property type="entry name" value="Protein tyrosine phosphatase superfamily"/>
    <property type="match status" value="1"/>
</dbReference>
<evidence type="ECO:0000313" key="3">
    <source>
        <dbReference type="EMBL" id="RKQ72077.1"/>
    </source>
</evidence>
<dbReference type="OrthoDB" id="1188001at2"/>
<comment type="caution">
    <text evidence="3">The sequence shown here is derived from an EMBL/GenBank/DDBJ whole genome shotgun (WGS) entry which is preliminary data.</text>
</comment>
<dbReference type="Proteomes" id="UP000282211">
    <property type="component" value="Unassembled WGS sequence"/>
</dbReference>
<dbReference type="InterPro" id="IPR026893">
    <property type="entry name" value="Tyr/Ser_Pase_IphP-type"/>
</dbReference>